<gene>
    <name evidence="9" type="ORF">D3230_06765</name>
</gene>
<name>A0ABS1SEM1_9MICO</name>
<dbReference type="PROSITE" id="PS50850">
    <property type="entry name" value="MFS"/>
    <property type="match status" value="1"/>
</dbReference>
<accession>A0ABS1SEM1</accession>
<proteinExistence type="predicted"/>
<evidence type="ECO:0000259" key="8">
    <source>
        <dbReference type="PROSITE" id="PS50850"/>
    </source>
</evidence>
<feature type="transmembrane region" description="Helical" evidence="7">
    <location>
        <begin position="365"/>
        <end position="382"/>
    </location>
</feature>
<keyword evidence="5 7" id="KW-1133">Transmembrane helix</keyword>
<feature type="transmembrane region" description="Helical" evidence="7">
    <location>
        <begin position="20"/>
        <end position="40"/>
    </location>
</feature>
<evidence type="ECO:0000256" key="6">
    <source>
        <dbReference type="ARBA" id="ARBA00023136"/>
    </source>
</evidence>
<comment type="subcellular location">
    <subcellularLocation>
        <location evidence="1">Cell membrane</location>
        <topology evidence="1">Multi-pass membrane protein</topology>
    </subcellularLocation>
</comment>
<feature type="transmembrane region" description="Helical" evidence="7">
    <location>
        <begin position="415"/>
        <end position="436"/>
    </location>
</feature>
<feature type="transmembrane region" description="Helical" evidence="7">
    <location>
        <begin position="234"/>
        <end position="255"/>
    </location>
</feature>
<evidence type="ECO:0000256" key="2">
    <source>
        <dbReference type="ARBA" id="ARBA00022448"/>
    </source>
</evidence>
<keyword evidence="10" id="KW-1185">Reference proteome</keyword>
<evidence type="ECO:0000256" key="4">
    <source>
        <dbReference type="ARBA" id="ARBA00022692"/>
    </source>
</evidence>
<keyword evidence="3" id="KW-1003">Cell membrane</keyword>
<dbReference type="Pfam" id="PF07690">
    <property type="entry name" value="MFS_1"/>
    <property type="match status" value="1"/>
</dbReference>
<keyword evidence="6 7" id="KW-0472">Membrane</keyword>
<keyword evidence="2" id="KW-0813">Transport</keyword>
<dbReference type="InterPro" id="IPR020846">
    <property type="entry name" value="MFS_dom"/>
</dbReference>
<evidence type="ECO:0000256" key="7">
    <source>
        <dbReference type="SAM" id="Phobius"/>
    </source>
</evidence>
<feature type="transmembrane region" description="Helical" evidence="7">
    <location>
        <begin position="276"/>
        <end position="300"/>
    </location>
</feature>
<feature type="domain" description="Major facilitator superfamily (MFS) profile" evidence="8">
    <location>
        <begin position="22"/>
        <end position="472"/>
    </location>
</feature>
<feature type="transmembrane region" description="Helical" evidence="7">
    <location>
        <begin position="340"/>
        <end position="359"/>
    </location>
</feature>
<feature type="transmembrane region" description="Helical" evidence="7">
    <location>
        <begin position="113"/>
        <end position="136"/>
    </location>
</feature>
<feature type="transmembrane region" description="Helical" evidence="7">
    <location>
        <begin position="306"/>
        <end position="328"/>
    </location>
</feature>
<protein>
    <submittedName>
        <fullName evidence="9">MFS transporter</fullName>
    </submittedName>
</protein>
<dbReference type="Gene3D" id="1.20.1250.20">
    <property type="entry name" value="MFS general substrate transporter like domains"/>
    <property type="match status" value="1"/>
</dbReference>
<feature type="transmembrane region" description="Helical" evidence="7">
    <location>
        <begin position="175"/>
        <end position="197"/>
    </location>
</feature>
<dbReference type="PRINTS" id="PR01036">
    <property type="entry name" value="TCRTETB"/>
</dbReference>
<evidence type="ECO:0000313" key="10">
    <source>
        <dbReference type="Proteomes" id="UP001645859"/>
    </source>
</evidence>
<evidence type="ECO:0000256" key="3">
    <source>
        <dbReference type="ARBA" id="ARBA00022475"/>
    </source>
</evidence>
<evidence type="ECO:0000256" key="1">
    <source>
        <dbReference type="ARBA" id="ARBA00004651"/>
    </source>
</evidence>
<feature type="transmembrane region" description="Helical" evidence="7">
    <location>
        <begin position="148"/>
        <end position="169"/>
    </location>
</feature>
<dbReference type="InterPro" id="IPR011701">
    <property type="entry name" value="MFS"/>
</dbReference>
<dbReference type="SUPFAM" id="SSF103473">
    <property type="entry name" value="MFS general substrate transporter"/>
    <property type="match status" value="1"/>
</dbReference>
<dbReference type="Gene3D" id="1.20.1720.10">
    <property type="entry name" value="Multidrug resistance protein D"/>
    <property type="match status" value="1"/>
</dbReference>
<feature type="transmembrane region" description="Helical" evidence="7">
    <location>
        <begin position="209"/>
        <end position="228"/>
    </location>
</feature>
<evidence type="ECO:0000313" key="9">
    <source>
        <dbReference type="EMBL" id="MBL3678999.1"/>
    </source>
</evidence>
<dbReference type="Proteomes" id="UP001645859">
    <property type="component" value="Unassembled WGS sequence"/>
</dbReference>
<sequence>MAMPDTAPPTTPPPAHSARWWALSWISLTQLMMVVVSTVMNIAVPSAQADLGLTDTQRQWVITIYLLAFGALLLLGGRVADTIGRRRALLIGLAGFTLASILGGLAPNPETLLAARALQGVFSALIAPAALALMSLTFPAGPDRAKAFGIFGTIMGAGSGVGVVVGGILTDSWGWRSAMFINVPIALAAAIGLLIALPADPAHRGRVDLLGGALSALGLTALTLGFTSSETSGWTAPATLGLFTVGTIALLGFVWRQHRAPAPLMPLTLFAERRRSAAFLAMLSWGIAIMPVFLFLSVFLQQIVGLTPLLSGLAFLPYTLAILVTVRAIRPLQARVAPRVLISAGLLVIATALVLLSLLHSDASWMQVLPVLLLLGIGTASVQPTAQSAATYQAGPASGAAGAVASTAQQVGSSLGMALLGSVAATATAAAAGAGHTAGASVVAGFATAGSVGAAILATAAVVTFVVAGRDRAAVAR</sequence>
<feature type="transmembrane region" description="Helical" evidence="7">
    <location>
        <begin position="88"/>
        <end position="107"/>
    </location>
</feature>
<reference evidence="9 10" key="1">
    <citation type="submission" date="2018-09" db="EMBL/GenBank/DDBJ databases">
        <title>Comparative genomics of Leucobacter spp.</title>
        <authorList>
            <person name="Reis A.C."/>
            <person name="Kolvenbach B.A."/>
            <person name="Corvini P.F.X."/>
            <person name="Nunes O.C."/>
        </authorList>
    </citation>
    <scope>NUCLEOTIDE SEQUENCE [LARGE SCALE GENOMIC DNA]</scope>
    <source>
        <strain evidence="9 10">TAN 31504</strain>
    </source>
</reference>
<keyword evidence="4 7" id="KW-0812">Transmembrane</keyword>
<comment type="caution">
    <text evidence="9">The sequence shown here is derived from an EMBL/GenBank/DDBJ whole genome shotgun (WGS) entry which is preliminary data.</text>
</comment>
<evidence type="ECO:0000256" key="5">
    <source>
        <dbReference type="ARBA" id="ARBA00022989"/>
    </source>
</evidence>
<dbReference type="PANTHER" id="PTHR42718">
    <property type="entry name" value="MAJOR FACILITATOR SUPERFAMILY MULTIDRUG TRANSPORTER MFSC"/>
    <property type="match status" value="1"/>
</dbReference>
<feature type="transmembrane region" description="Helical" evidence="7">
    <location>
        <begin position="60"/>
        <end position="76"/>
    </location>
</feature>
<feature type="transmembrane region" description="Helical" evidence="7">
    <location>
        <begin position="442"/>
        <end position="468"/>
    </location>
</feature>
<dbReference type="EMBL" id="QYAC01000003">
    <property type="protein sequence ID" value="MBL3678999.1"/>
    <property type="molecule type" value="Genomic_DNA"/>
</dbReference>
<dbReference type="CDD" id="cd17321">
    <property type="entry name" value="MFS_MMR_MDR_like"/>
    <property type="match status" value="1"/>
</dbReference>
<dbReference type="PANTHER" id="PTHR42718:SF46">
    <property type="entry name" value="BLR6921 PROTEIN"/>
    <property type="match status" value="1"/>
</dbReference>
<organism evidence="9 10">
    <name type="scientific">Leucobacter chromiireducens subsp. solipictus</name>
    <dbReference type="NCBI Taxonomy" id="398235"/>
    <lineage>
        <taxon>Bacteria</taxon>
        <taxon>Bacillati</taxon>
        <taxon>Actinomycetota</taxon>
        <taxon>Actinomycetes</taxon>
        <taxon>Micrococcales</taxon>
        <taxon>Microbacteriaceae</taxon>
        <taxon>Leucobacter</taxon>
    </lineage>
</organism>
<dbReference type="InterPro" id="IPR036259">
    <property type="entry name" value="MFS_trans_sf"/>
</dbReference>